<accession>A0ABD3HM77</accession>
<evidence type="ECO:0000313" key="4">
    <source>
        <dbReference type="Proteomes" id="UP001633002"/>
    </source>
</evidence>
<dbReference type="Pfam" id="PF23272">
    <property type="entry name" value="DUF7075"/>
    <property type="match status" value="1"/>
</dbReference>
<evidence type="ECO:0000259" key="2">
    <source>
        <dbReference type="Pfam" id="PF23272"/>
    </source>
</evidence>
<dbReference type="Pfam" id="PF23269">
    <property type="entry name" value="DUF7074"/>
    <property type="match status" value="1"/>
</dbReference>
<feature type="domain" description="DUF7075" evidence="2">
    <location>
        <begin position="323"/>
        <end position="617"/>
    </location>
</feature>
<dbReference type="InterPro" id="IPR055502">
    <property type="entry name" value="DUF7074"/>
</dbReference>
<evidence type="ECO:0000313" key="3">
    <source>
        <dbReference type="EMBL" id="KAL3690469.1"/>
    </source>
</evidence>
<dbReference type="PANTHER" id="PTHR31469">
    <property type="entry name" value="OS07G0633600 PROTEIN"/>
    <property type="match status" value="1"/>
</dbReference>
<evidence type="ECO:0000259" key="1">
    <source>
        <dbReference type="Pfam" id="PF23269"/>
    </source>
</evidence>
<evidence type="ECO:0008006" key="5">
    <source>
        <dbReference type="Google" id="ProtNLM"/>
    </source>
</evidence>
<dbReference type="PANTHER" id="PTHR31469:SF4">
    <property type="entry name" value="O-FUCOSYLTRANSFERASE FAMILY PROTEIN"/>
    <property type="match status" value="1"/>
</dbReference>
<dbReference type="InterPro" id="IPR055503">
    <property type="entry name" value="DUF7075"/>
</dbReference>
<dbReference type="AlphaFoldDB" id="A0ABD3HM77"/>
<reference evidence="3 4" key="1">
    <citation type="submission" date="2024-09" db="EMBL/GenBank/DDBJ databases">
        <title>Chromosome-scale assembly of Riccia sorocarpa.</title>
        <authorList>
            <person name="Paukszto L."/>
        </authorList>
    </citation>
    <scope>NUCLEOTIDE SEQUENCE [LARGE SCALE GENOMIC DNA]</scope>
    <source>
        <strain evidence="3">LP-2024</strain>
        <tissue evidence="3">Aerial parts of the thallus</tissue>
    </source>
</reference>
<comment type="caution">
    <text evidence="3">The sequence shown here is derived from an EMBL/GenBank/DDBJ whole genome shotgun (WGS) entry which is preliminary data.</text>
</comment>
<dbReference type="Proteomes" id="UP001633002">
    <property type="component" value="Unassembled WGS sequence"/>
</dbReference>
<gene>
    <name evidence="3" type="ORF">R1sor_016778</name>
</gene>
<keyword evidence="4" id="KW-1185">Reference proteome</keyword>
<dbReference type="EMBL" id="JBJQOH010000004">
    <property type="protein sequence ID" value="KAL3690469.1"/>
    <property type="molecule type" value="Genomic_DNA"/>
</dbReference>
<proteinExistence type="predicted"/>
<organism evidence="3 4">
    <name type="scientific">Riccia sorocarpa</name>
    <dbReference type="NCBI Taxonomy" id="122646"/>
    <lineage>
        <taxon>Eukaryota</taxon>
        <taxon>Viridiplantae</taxon>
        <taxon>Streptophyta</taxon>
        <taxon>Embryophyta</taxon>
        <taxon>Marchantiophyta</taxon>
        <taxon>Marchantiopsida</taxon>
        <taxon>Marchantiidae</taxon>
        <taxon>Marchantiales</taxon>
        <taxon>Ricciaceae</taxon>
        <taxon>Riccia</taxon>
    </lineage>
</organism>
<feature type="domain" description="DUF7074" evidence="1">
    <location>
        <begin position="199"/>
        <end position="283"/>
    </location>
</feature>
<sequence length="633" mass="72314">MNSSDEIAGIWELVFREGVLDLSQELTAVICLCYWQLLLPICSGVRKDQCIGTHSSCRTAGKDQITMEPESPTLTEKQPQSHGYVDWLSPDWLSPETYGQHAVQTASNVCFGFFVLSVLTFTAIAITYQPGDPWLESTRSMAELMMVAGNTSFKPDETVITTAEDTVALSSELPPPINSSVVDAEVAEAVKNGPCQLEGPVNCSEPGVLLAVEKFNLQTFRSVDFYRYRTPVRGSADNECDVAWKYRSDKDGTPRMYRDFRRYVLGYRDTCEYQVKRMGDWHSGINARPMKMPRTTPVVEGTPPSIEVGVDTVDDGLVNTSESAFHRGKYLYYERGGDYCKPMSQYIWSLLCAMGEARYLNRTFVMDLDICLPASDNYKGVDHQENEPHKDFRFYYDFEHLRQNLAVIDQAQFLKKLSTVDKQKVEIVAVDVKTTPMDLISQRSPIIKRTFRGSEPNNFWFRVCEGEAEKVIKRPWELLWKSKRLNDIVLAICGKMGWDYDVVHVVRGERINKKELWPNLDDDTSPEAIARKLDDTVAQGRNVYIATNEREKDYFDKLRGKWKIFTLDDFEELWSEGSEWYKETAELNGGVPVEFDGYMRVEVDTEILYKAKKRIETFNDLTKDCKLGIGACQ</sequence>
<protein>
    <recommendedName>
        <fullName evidence="5">O-fucosyltransferase family protein</fullName>
    </recommendedName>
</protein>
<name>A0ABD3HM77_9MARC</name>